<keyword evidence="1" id="KW-1133">Transmembrane helix</keyword>
<proteinExistence type="predicted"/>
<name>A0A660SQN5_UNCT6</name>
<keyword evidence="1" id="KW-0472">Membrane</keyword>
<evidence type="ECO:0000313" key="2">
    <source>
        <dbReference type="EMBL" id="RKX72240.1"/>
    </source>
</evidence>
<dbReference type="EMBL" id="QNBD01000037">
    <property type="protein sequence ID" value="RKX72240.1"/>
    <property type="molecule type" value="Genomic_DNA"/>
</dbReference>
<gene>
    <name evidence="2" type="ORF">DRP43_01235</name>
</gene>
<feature type="transmembrane region" description="Helical" evidence="1">
    <location>
        <begin position="30"/>
        <end position="48"/>
    </location>
</feature>
<keyword evidence="1" id="KW-0812">Transmembrane</keyword>
<comment type="caution">
    <text evidence="2">The sequence shown here is derived from an EMBL/GenBank/DDBJ whole genome shotgun (WGS) entry which is preliminary data.</text>
</comment>
<protein>
    <submittedName>
        <fullName evidence="2">Uncharacterized protein</fullName>
    </submittedName>
</protein>
<dbReference type="AlphaFoldDB" id="A0A660SQN5"/>
<reference evidence="2 3" key="1">
    <citation type="submission" date="2018-06" db="EMBL/GenBank/DDBJ databases">
        <title>Extensive metabolic versatility and redundancy in microbially diverse, dynamic hydrothermal sediments.</title>
        <authorList>
            <person name="Dombrowski N."/>
            <person name="Teske A."/>
            <person name="Baker B.J."/>
        </authorList>
    </citation>
    <scope>NUCLEOTIDE SEQUENCE [LARGE SCALE GENOMIC DNA]</scope>
    <source>
        <strain evidence="2">B10_G13</strain>
    </source>
</reference>
<evidence type="ECO:0000256" key="1">
    <source>
        <dbReference type="SAM" id="Phobius"/>
    </source>
</evidence>
<organism evidence="2 3">
    <name type="scientific">candidate division TA06 bacterium</name>
    <dbReference type="NCBI Taxonomy" id="2250710"/>
    <lineage>
        <taxon>Bacteria</taxon>
        <taxon>Bacteria division TA06</taxon>
    </lineage>
</organism>
<evidence type="ECO:0000313" key="3">
    <source>
        <dbReference type="Proteomes" id="UP000271125"/>
    </source>
</evidence>
<accession>A0A660SQN5</accession>
<dbReference type="Proteomes" id="UP000271125">
    <property type="component" value="Unassembled WGS sequence"/>
</dbReference>
<sequence>MINILKATYFITIIRKSGTVDLKIIEDKDYAIIYILYSYLSFFMNSFLESINYMKVNLNSILLNIYSIMERFRG</sequence>